<sequence length="164" mass="18139">MNEEQKITHFKEVMGNYPTGVTVITATAPDGSPVGMTVNSFASVSLDPMLILWSIDKRVSLYDIFTNAKKFAVHVLAGDQGELCALFASRGIDRFENCEWEMSEDGVPVIKGAAGVLHCSLHTTVGGGDHRIIIGEVKKIDNHRKDPLLYHRRKFNAIPDSFHE</sequence>
<protein>
    <submittedName>
        <fullName evidence="4">NADH-FMN oxidoreductase RutF, flavin reductase (DIM6/NTAB) family</fullName>
    </submittedName>
</protein>
<dbReference type="Gene3D" id="2.30.110.10">
    <property type="entry name" value="Electron Transport, Fmn-binding Protein, Chain A"/>
    <property type="match status" value="1"/>
</dbReference>
<evidence type="ECO:0000256" key="1">
    <source>
        <dbReference type="ARBA" id="ARBA00008898"/>
    </source>
</evidence>
<dbReference type="InterPro" id="IPR050268">
    <property type="entry name" value="NADH-dep_flavin_reductase"/>
</dbReference>
<evidence type="ECO:0000313" key="5">
    <source>
        <dbReference type="Proteomes" id="UP000187550"/>
    </source>
</evidence>
<reference evidence="5" key="1">
    <citation type="submission" date="2017-01" db="EMBL/GenBank/DDBJ databases">
        <authorList>
            <person name="Varghese N."/>
            <person name="Submissions S."/>
        </authorList>
    </citation>
    <scope>NUCLEOTIDE SEQUENCE [LARGE SCALE GENOMIC DNA]</scope>
    <source>
        <strain evidence="5">MNA4</strain>
    </source>
</reference>
<name>A0A1U7PKY0_9BACI</name>
<keyword evidence="2" id="KW-0560">Oxidoreductase</keyword>
<dbReference type="EMBL" id="FTPL01000003">
    <property type="protein sequence ID" value="SIT87158.1"/>
    <property type="molecule type" value="Genomic_DNA"/>
</dbReference>
<proteinExistence type="inferred from homology"/>
<evidence type="ECO:0000256" key="2">
    <source>
        <dbReference type="ARBA" id="ARBA00023002"/>
    </source>
</evidence>
<comment type="similarity">
    <text evidence="1">Belongs to the non-flavoprotein flavin reductase family.</text>
</comment>
<accession>A0A1U7PKY0</accession>
<dbReference type="PANTHER" id="PTHR30466">
    <property type="entry name" value="FLAVIN REDUCTASE"/>
    <property type="match status" value="1"/>
</dbReference>
<dbReference type="InterPro" id="IPR002563">
    <property type="entry name" value="Flavin_Rdtase-like_dom"/>
</dbReference>
<dbReference type="Proteomes" id="UP000187550">
    <property type="component" value="Unassembled WGS sequence"/>
</dbReference>
<dbReference type="RefSeq" id="WP_076758572.1">
    <property type="nucleotide sequence ID" value="NZ_FTPL01000003.1"/>
</dbReference>
<keyword evidence="5" id="KW-1185">Reference proteome</keyword>
<dbReference type="OrthoDB" id="9792858at2"/>
<dbReference type="SMART" id="SM00903">
    <property type="entry name" value="Flavin_Reduct"/>
    <property type="match status" value="1"/>
</dbReference>
<gene>
    <name evidence="4" type="ORF">SAMN05428946_1965</name>
</gene>
<dbReference type="PANTHER" id="PTHR30466:SF11">
    <property type="entry name" value="FLAVIN-DEPENDENT MONOOXYGENASE, REDUCTASE SUBUNIT HSAB"/>
    <property type="match status" value="1"/>
</dbReference>
<dbReference type="GO" id="GO:0042602">
    <property type="term" value="F:riboflavin reductase (NADPH) activity"/>
    <property type="evidence" value="ECO:0007669"/>
    <property type="project" value="TreeGrafter"/>
</dbReference>
<dbReference type="GO" id="GO:0010181">
    <property type="term" value="F:FMN binding"/>
    <property type="evidence" value="ECO:0007669"/>
    <property type="project" value="InterPro"/>
</dbReference>
<dbReference type="SUPFAM" id="SSF50475">
    <property type="entry name" value="FMN-binding split barrel"/>
    <property type="match status" value="1"/>
</dbReference>
<evidence type="ECO:0000313" key="4">
    <source>
        <dbReference type="EMBL" id="SIT87158.1"/>
    </source>
</evidence>
<dbReference type="InterPro" id="IPR012349">
    <property type="entry name" value="Split_barrel_FMN-bd"/>
</dbReference>
<evidence type="ECO:0000259" key="3">
    <source>
        <dbReference type="SMART" id="SM00903"/>
    </source>
</evidence>
<dbReference type="Pfam" id="PF01613">
    <property type="entry name" value="Flavin_Reduct"/>
    <property type="match status" value="1"/>
</dbReference>
<dbReference type="STRING" id="550447.SAMN05428946_1965"/>
<feature type="domain" description="Flavin reductase like" evidence="3">
    <location>
        <begin position="14"/>
        <end position="157"/>
    </location>
</feature>
<dbReference type="AlphaFoldDB" id="A0A1U7PKY0"/>
<organism evidence="4 5">
    <name type="scientific">Edaphobacillus lindanitolerans</name>
    <dbReference type="NCBI Taxonomy" id="550447"/>
    <lineage>
        <taxon>Bacteria</taxon>
        <taxon>Bacillati</taxon>
        <taxon>Bacillota</taxon>
        <taxon>Bacilli</taxon>
        <taxon>Bacillales</taxon>
        <taxon>Bacillaceae</taxon>
        <taxon>Edaphobacillus</taxon>
    </lineage>
</organism>